<feature type="transmembrane region" description="Helical" evidence="1">
    <location>
        <begin position="121"/>
        <end position="140"/>
    </location>
</feature>
<organism evidence="3 4">
    <name type="scientific">Desulfamplus magnetovallimortis</name>
    <dbReference type="NCBI Taxonomy" id="1246637"/>
    <lineage>
        <taxon>Bacteria</taxon>
        <taxon>Pseudomonadati</taxon>
        <taxon>Thermodesulfobacteriota</taxon>
        <taxon>Desulfobacteria</taxon>
        <taxon>Desulfobacterales</taxon>
        <taxon>Desulfobacteraceae</taxon>
        <taxon>Desulfamplus</taxon>
    </lineage>
</organism>
<evidence type="ECO:0000259" key="2">
    <source>
        <dbReference type="Pfam" id="PF00892"/>
    </source>
</evidence>
<evidence type="ECO:0000313" key="3">
    <source>
        <dbReference type="EMBL" id="SLM29765.1"/>
    </source>
</evidence>
<evidence type="ECO:0000313" key="4">
    <source>
        <dbReference type="Proteomes" id="UP000191931"/>
    </source>
</evidence>
<feature type="transmembrane region" description="Helical" evidence="1">
    <location>
        <begin position="96"/>
        <end position="115"/>
    </location>
</feature>
<dbReference type="Proteomes" id="UP000191931">
    <property type="component" value="Unassembled WGS sequence"/>
</dbReference>
<feature type="transmembrane region" description="Helical" evidence="1">
    <location>
        <begin position="64"/>
        <end position="84"/>
    </location>
</feature>
<dbReference type="SUPFAM" id="SSF103481">
    <property type="entry name" value="Multidrug resistance efflux transporter EmrE"/>
    <property type="match status" value="2"/>
</dbReference>
<keyword evidence="1" id="KW-0472">Membrane</keyword>
<feature type="domain" description="EamA" evidence="2">
    <location>
        <begin position="7"/>
        <end position="138"/>
    </location>
</feature>
<protein>
    <recommendedName>
        <fullName evidence="2">EamA domain-containing protein</fullName>
    </recommendedName>
</protein>
<dbReference type="InterPro" id="IPR000620">
    <property type="entry name" value="EamA_dom"/>
</dbReference>
<feature type="transmembrane region" description="Helical" evidence="1">
    <location>
        <begin position="175"/>
        <end position="198"/>
    </location>
</feature>
<feature type="transmembrane region" description="Helical" evidence="1">
    <location>
        <begin position="238"/>
        <end position="258"/>
    </location>
</feature>
<dbReference type="EMBL" id="FWEV01000106">
    <property type="protein sequence ID" value="SLM29765.1"/>
    <property type="molecule type" value="Genomic_DNA"/>
</dbReference>
<dbReference type="GO" id="GO:0016020">
    <property type="term" value="C:membrane"/>
    <property type="evidence" value="ECO:0007669"/>
    <property type="project" value="InterPro"/>
</dbReference>
<dbReference type="AlphaFoldDB" id="A0A1W1HBJ8"/>
<dbReference type="Pfam" id="PF00892">
    <property type="entry name" value="EamA"/>
    <property type="match status" value="2"/>
</dbReference>
<dbReference type="RefSeq" id="WP_080806924.1">
    <property type="nucleotide sequence ID" value="NZ_LT828555.1"/>
</dbReference>
<feature type="transmembrane region" description="Helical" evidence="1">
    <location>
        <begin position="36"/>
        <end position="58"/>
    </location>
</feature>
<keyword evidence="1" id="KW-1133">Transmembrane helix</keyword>
<proteinExistence type="predicted"/>
<dbReference type="InterPro" id="IPR037185">
    <property type="entry name" value="EmrE-like"/>
</dbReference>
<feature type="transmembrane region" description="Helical" evidence="1">
    <location>
        <begin position="152"/>
        <end position="169"/>
    </location>
</feature>
<accession>A0A1W1HBJ8</accession>
<sequence>MISAEMLAVTYGLGSAVAWGAGDFSGGFASRKGNVVGVILASQFIGGIILTVMAMLSSEIIPPVKYFCHGALAGIFGAFGMIMLYRGLAKGRMGIVAPMSAVLTALVPIGYAAFFQGLPTATQFLGFLCVMIAVWLLSSSSDSSFKMTWEEFYLSTLAGLGFGFFFIFIDKANDLAVIWPLVGARAASVSLLFCLAYAGRQPLIPIRSQWIFIVITGVLDAVGNALFSMAAHLGRLDVSAVLGALYPASTVMLAWIILKERLGKQQWAGVLTAFAALVLISA</sequence>
<evidence type="ECO:0000256" key="1">
    <source>
        <dbReference type="SAM" id="Phobius"/>
    </source>
</evidence>
<keyword evidence="4" id="KW-1185">Reference proteome</keyword>
<gene>
    <name evidence="3" type="ORF">MTBBW1_1940092</name>
</gene>
<dbReference type="OrthoDB" id="5417329at2"/>
<reference evidence="3 4" key="1">
    <citation type="submission" date="2017-03" db="EMBL/GenBank/DDBJ databases">
        <authorList>
            <person name="Afonso C.L."/>
            <person name="Miller P.J."/>
            <person name="Scott M.A."/>
            <person name="Spackman E."/>
            <person name="Goraichik I."/>
            <person name="Dimitrov K.M."/>
            <person name="Suarez D.L."/>
            <person name="Swayne D.E."/>
        </authorList>
    </citation>
    <scope>NUCLEOTIDE SEQUENCE [LARGE SCALE GENOMIC DNA]</scope>
    <source>
        <strain evidence="3">PRJEB14757</strain>
    </source>
</reference>
<dbReference type="STRING" id="1246637.MTBBW1_1940092"/>
<name>A0A1W1HBJ8_9BACT</name>
<keyword evidence="1" id="KW-0812">Transmembrane</keyword>
<feature type="domain" description="EamA" evidence="2">
    <location>
        <begin position="156"/>
        <end position="281"/>
    </location>
</feature>
<feature type="transmembrane region" description="Helical" evidence="1">
    <location>
        <begin position="210"/>
        <end position="232"/>
    </location>
</feature>